<dbReference type="Gene3D" id="3.40.30.10">
    <property type="entry name" value="Glutaredoxin"/>
    <property type="match status" value="1"/>
</dbReference>
<dbReference type="AlphaFoldDB" id="A0A2T2NYJ4"/>
<dbReference type="OrthoDB" id="202840at2759"/>
<dbReference type="Proteomes" id="UP000240883">
    <property type="component" value="Unassembled WGS sequence"/>
</dbReference>
<gene>
    <name evidence="2" type="ORF">BS50DRAFT_488055</name>
</gene>
<dbReference type="GO" id="GO:0016034">
    <property type="term" value="F:maleylacetoacetate isomerase activity"/>
    <property type="evidence" value="ECO:0007669"/>
    <property type="project" value="TreeGrafter"/>
</dbReference>
<name>A0A2T2NYJ4_CORCC</name>
<dbReference type="PANTHER" id="PTHR42673:SF4">
    <property type="entry name" value="MALEYLACETOACETATE ISOMERASE"/>
    <property type="match status" value="1"/>
</dbReference>
<evidence type="ECO:0000313" key="2">
    <source>
        <dbReference type="EMBL" id="PSN70495.1"/>
    </source>
</evidence>
<protein>
    <recommendedName>
        <fullName evidence="1">GST N-terminal domain-containing protein</fullName>
    </recommendedName>
</protein>
<sequence length="571" mass="64113">MASSQKPVIFHYPASIYSHRVLWYLWLRGIPYDECIQPPYTPRPDLASLNVNYRRIPIMAIGEDVYSDSRLIISKLESLLPDAKPSLPSPFEAGVGKMLEAWTIDGGIFANSVKMIPYWTTPSMLSDSKFLDDRAHLMGGRRMTAEAMEKNRPDGLQHLAQAFELLETSFLADGRKWILGGDEPTKADIDGVWPFHWLIADANMRDSLPEEFISAKKFPKTFSWVHRFKAEMARRKSECAKPARIVGHELASHMAKDAGKREPTTFLTDDPLRLEPGDEVEVYPSDYGFTHKDRGATVGLTSSEIVIRNAKGLHLHFPRWNFRIDKVKSQPPAPSAPLTKTPKMRLIYHHGSPFARKVYMYALELGLGQHISLEKVVVCPVPFPGWSDNNDQVAAFNPMAKIPCLVPDDVPDGIFDSRMICEYLSGLAPADAKKDRGYWQMRALHACADGIMDAAVLITYELRIRKAKGLLFDEWIEGQKKKIFRGLDRFEVAAKEGILKEVVPDGPASADQVAVAVATVMTESMKYLGVGWGEGREKLSKWMEGWRDRTSLVETPPSEEWGGAGKSLARI</sequence>
<evidence type="ECO:0000259" key="1">
    <source>
        <dbReference type="PROSITE" id="PS50404"/>
    </source>
</evidence>
<dbReference type="CDD" id="cd00570">
    <property type="entry name" value="GST_N_family"/>
    <property type="match status" value="1"/>
</dbReference>
<proteinExistence type="predicted"/>
<dbReference type="SUPFAM" id="SSF47616">
    <property type="entry name" value="GST C-terminal domain-like"/>
    <property type="match status" value="1"/>
</dbReference>
<dbReference type="Gene3D" id="3.40.30.110">
    <property type="match status" value="2"/>
</dbReference>
<dbReference type="STRING" id="1448308.A0A2T2NYJ4"/>
<dbReference type="EMBL" id="KZ678132">
    <property type="protein sequence ID" value="PSN70495.1"/>
    <property type="molecule type" value="Genomic_DNA"/>
</dbReference>
<dbReference type="InterPro" id="IPR036282">
    <property type="entry name" value="Glutathione-S-Trfase_C_sf"/>
</dbReference>
<dbReference type="SUPFAM" id="SSF52833">
    <property type="entry name" value="Thioredoxin-like"/>
    <property type="match status" value="2"/>
</dbReference>
<dbReference type="InterPro" id="IPR036249">
    <property type="entry name" value="Thioredoxin-like_sf"/>
</dbReference>
<organism evidence="2 3">
    <name type="scientific">Corynespora cassiicola Philippines</name>
    <dbReference type="NCBI Taxonomy" id="1448308"/>
    <lineage>
        <taxon>Eukaryota</taxon>
        <taxon>Fungi</taxon>
        <taxon>Dikarya</taxon>
        <taxon>Ascomycota</taxon>
        <taxon>Pezizomycotina</taxon>
        <taxon>Dothideomycetes</taxon>
        <taxon>Pleosporomycetidae</taxon>
        <taxon>Pleosporales</taxon>
        <taxon>Corynesporascaceae</taxon>
        <taxon>Corynespora</taxon>
    </lineage>
</organism>
<dbReference type="Gene3D" id="1.20.1050.10">
    <property type="match status" value="2"/>
</dbReference>
<keyword evidence="3" id="KW-1185">Reference proteome</keyword>
<evidence type="ECO:0000313" key="3">
    <source>
        <dbReference type="Proteomes" id="UP000240883"/>
    </source>
</evidence>
<dbReference type="GO" id="GO:0006749">
    <property type="term" value="P:glutathione metabolic process"/>
    <property type="evidence" value="ECO:0007669"/>
    <property type="project" value="TreeGrafter"/>
</dbReference>
<dbReference type="PANTHER" id="PTHR42673">
    <property type="entry name" value="MALEYLACETOACETATE ISOMERASE"/>
    <property type="match status" value="1"/>
</dbReference>
<dbReference type="Pfam" id="PF25907">
    <property type="entry name" value="DUF7962"/>
    <property type="match status" value="1"/>
</dbReference>
<dbReference type="InterPro" id="IPR058268">
    <property type="entry name" value="DUF7962"/>
</dbReference>
<dbReference type="InterPro" id="IPR004045">
    <property type="entry name" value="Glutathione_S-Trfase_N"/>
</dbReference>
<feature type="domain" description="GST N-terminal" evidence="1">
    <location>
        <begin position="342"/>
        <end position="432"/>
    </location>
</feature>
<accession>A0A2T2NYJ4</accession>
<dbReference type="Pfam" id="PF13409">
    <property type="entry name" value="GST_N_2"/>
    <property type="match status" value="2"/>
</dbReference>
<dbReference type="GO" id="GO:0004364">
    <property type="term" value="F:glutathione transferase activity"/>
    <property type="evidence" value="ECO:0007669"/>
    <property type="project" value="TreeGrafter"/>
</dbReference>
<reference evidence="2 3" key="1">
    <citation type="journal article" date="2018" name="Front. Microbiol.">
        <title>Genome-Wide Analysis of Corynespora cassiicola Leaf Fall Disease Putative Effectors.</title>
        <authorList>
            <person name="Lopez D."/>
            <person name="Ribeiro S."/>
            <person name="Label P."/>
            <person name="Fumanal B."/>
            <person name="Venisse J.S."/>
            <person name="Kohler A."/>
            <person name="de Oliveira R.R."/>
            <person name="Labutti K."/>
            <person name="Lipzen A."/>
            <person name="Lail K."/>
            <person name="Bauer D."/>
            <person name="Ohm R.A."/>
            <person name="Barry K.W."/>
            <person name="Spatafora J."/>
            <person name="Grigoriev I.V."/>
            <person name="Martin F.M."/>
            <person name="Pujade-Renaud V."/>
        </authorList>
    </citation>
    <scope>NUCLEOTIDE SEQUENCE [LARGE SCALE GENOMIC DNA]</scope>
    <source>
        <strain evidence="2 3">Philippines</strain>
    </source>
</reference>
<dbReference type="GO" id="GO:0006559">
    <property type="term" value="P:L-phenylalanine catabolic process"/>
    <property type="evidence" value="ECO:0007669"/>
    <property type="project" value="TreeGrafter"/>
</dbReference>
<dbReference type="PROSITE" id="PS50404">
    <property type="entry name" value="GST_NTER"/>
    <property type="match status" value="1"/>
</dbReference>